<evidence type="ECO:0000256" key="8">
    <source>
        <dbReference type="ARBA" id="ARBA00023136"/>
    </source>
</evidence>
<gene>
    <name evidence="10" type="ORF">PACLA_8A086318</name>
</gene>
<proteinExistence type="inferred from homology"/>
<evidence type="ECO:0000256" key="7">
    <source>
        <dbReference type="ARBA" id="ARBA00022989"/>
    </source>
</evidence>
<comment type="subcellular location">
    <subcellularLocation>
        <location evidence="2">Membrane</location>
        <topology evidence="2">Multi-pass membrane protein</topology>
    </subcellularLocation>
</comment>
<feature type="non-terminal residue" evidence="10">
    <location>
        <position position="139"/>
    </location>
</feature>
<keyword evidence="8" id="KW-0472">Membrane</keyword>
<dbReference type="EC" id="3.4.21.105" evidence="4"/>
<name>A0A7D9LXU3_PARCT</name>
<dbReference type="InterPro" id="IPR035952">
    <property type="entry name" value="Rhomboid-like_sf"/>
</dbReference>
<evidence type="ECO:0000313" key="10">
    <source>
        <dbReference type="EMBL" id="CAB4040207.1"/>
    </source>
</evidence>
<accession>A0A7D9LXU3</accession>
<dbReference type="Gene3D" id="1.20.1540.10">
    <property type="entry name" value="Rhomboid-like"/>
    <property type="match status" value="1"/>
</dbReference>
<dbReference type="InterPro" id="IPR022764">
    <property type="entry name" value="Peptidase_S54_rhomboid_dom"/>
</dbReference>
<dbReference type="OrthoDB" id="10260614at2759"/>
<evidence type="ECO:0000259" key="9">
    <source>
        <dbReference type="Pfam" id="PF01694"/>
    </source>
</evidence>
<comment type="caution">
    <text evidence="10">The sequence shown here is derived from an EMBL/GenBank/DDBJ whole genome shotgun (WGS) entry which is preliminary data.</text>
</comment>
<feature type="non-terminal residue" evidence="10">
    <location>
        <position position="1"/>
    </location>
</feature>
<dbReference type="PANTHER" id="PTHR43731:SF14">
    <property type="entry name" value="PRESENILIN-ASSOCIATED RHOMBOID-LIKE PROTEIN, MITOCHONDRIAL"/>
    <property type="match status" value="1"/>
</dbReference>
<dbReference type="Proteomes" id="UP001152795">
    <property type="component" value="Unassembled WGS sequence"/>
</dbReference>
<dbReference type="GO" id="GO:0016020">
    <property type="term" value="C:membrane"/>
    <property type="evidence" value="ECO:0007669"/>
    <property type="project" value="UniProtKB-SubCell"/>
</dbReference>
<evidence type="ECO:0000256" key="5">
    <source>
        <dbReference type="ARBA" id="ARBA00022692"/>
    </source>
</evidence>
<dbReference type="SUPFAM" id="SSF144091">
    <property type="entry name" value="Rhomboid-like"/>
    <property type="match status" value="1"/>
</dbReference>
<protein>
    <recommendedName>
        <fullName evidence="4">rhomboid protease</fullName>
        <ecNumber evidence="4">3.4.21.105</ecNumber>
    </recommendedName>
</protein>
<sequence length="139" mass="16006">VSSGSFVAATIAQYETIRSNLSQHYRRSYSHLDKKLFKFRQQLNKWWNALHPGEKTASVIIALNVGVFLLWKIPILQKTMTKWFTAFPLSGLSLPMFLSGFSHVEAWHLACNMIVLWSFSPVIYDMLGREQFLAFYVSG</sequence>
<keyword evidence="5" id="KW-0812">Transmembrane</keyword>
<evidence type="ECO:0000256" key="1">
    <source>
        <dbReference type="ARBA" id="ARBA00000156"/>
    </source>
</evidence>
<evidence type="ECO:0000256" key="6">
    <source>
        <dbReference type="ARBA" id="ARBA00022801"/>
    </source>
</evidence>
<comment type="similarity">
    <text evidence="3">Belongs to the peptidase S54 family.</text>
</comment>
<organism evidence="10 11">
    <name type="scientific">Paramuricea clavata</name>
    <name type="common">Red gorgonian</name>
    <name type="synonym">Violescent sea-whip</name>
    <dbReference type="NCBI Taxonomy" id="317549"/>
    <lineage>
        <taxon>Eukaryota</taxon>
        <taxon>Metazoa</taxon>
        <taxon>Cnidaria</taxon>
        <taxon>Anthozoa</taxon>
        <taxon>Octocorallia</taxon>
        <taxon>Malacalcyonacea</taxon>
        <taxon>Plexauridae</taxon>
        <taxon>Paramuricea</taxon>
    </lineage>
</organism>
<dbReference type="GO" id="GO:0004252">
    <property type="term" value="F:serine-type endopeptidase activity"/>
    <property type="evidence" value="ECO:0007669"/>
    <property type="project" value="InterPro"/>
</dbReference>
<evidence type="ECO:0000256" key="2">
    <source>
        <dbReference type="ARBA" id="ARBA00004141"/>
    </source>
</evidence>
<dbReference type="PANTHER" id="PTHR43731">
    <property type="entry name" value="RHOMBOID PROTEASE"/>
    <property type="match status" value="1"/>
</dbReference>
<keyword evidence="11" id="KW-1185">Reference proteome</keyword>
<comment type="catalytic activity">
    <reaction evidence="1">
        <text>Cleaves type-1 transmembrane domains using a catalytic dyad composed of serine and histidine that are contributed by different transmembrane domains.</text>
        <dbReference type="EC" id="3.4.21.105"/>
    </reaction>
</comment>
<dbReference type="EMBL" id="CACRXK020026459">
    <property type="protein sequence ID" value="CAB4040207.1"/>
    <property type="molecule type" value="Genomic_DNA"/>
</dbReference>
<evidence type="ECO:0000256" key="4">
    <source>
        <dbReference type="ARBA" id="ARBA00013039"/>
    </source>
</evidence>
<keyword evidence="6" id="KW-0378">Hydrolase</keyword>
<evidence type="ECO:0000313" key="11">
    <source>
        <dbReference type="Proteomes" id="UP001152795"/>
    </source>
</evidence>
<keyword evidence="7" id="KW-1133">Transmembrane helix</keyword>
<feature type="domain" description="Peptidase S54 rhomboid" evidence="9">
    <location>
        <begin position="96"/>
        <end position="138"/>
    </location>
</feature>
<dbReference type="Pfam" id="PF01694">
    <property type="entry name" value="Rhomboid"/>
    <property type="match status" value="1"/>
</dbReference>
<reference evidence="10" key="1">
    <citation type="submission" date="2020-04" db="EMBL/GenBank/DDBJ databases">
        <authorList>
            <person name="Alioto T."/>
            <person name="Alioto T."/>
            <person name="Gomez Garrido J."/>
        </authorList>
    </citation>
    <scope>NUCLEOTIDE SEQUENCE</scope>
    <source>
        <strain evidence="10">A484AB</strain>
    </source>
</reference>
<dbReference type="InterPro" id="IPR050925">
    <property type="entry name" value="Rhomboid_protease_S54"/>
</dbReference>
<dbReference type="AlphaFoldDB" id="A0A7D9LXU3"/>
<evidence type="ECO:0000256" key="3">
    <source>
        <dbReference type="ARBA" id="ARBA00009045"/>
    </source>
</evidence>
<dbReference type="GO" id="GO:0006465">
    <property type="term" value="P:signal peptide processing"/>
    <property type="evidence" value="ECO:0007669"/>
    <property type="project" value="TreeGrafter"/>
</dbReference>